<evidence type="ECO:0000313" key="16">
    <source>
        <dbReference type="Proteomes" id="UP000288730"/>
    </source>
</evidence>
<name>A0A066T7C1_ECOLX</name>
<dbReference type="Proteomes" id="UP000591371">
    <property type="component" value="Unassembled WGS sequence"/>
</dbReference>
<reference evidence="10 15" key="3">
    <citation type="submission" date="2018-11" db="EMBL/GenBank/DDBJ databases">
        <title>Enterobacteriaceae from Patient.</title>
        <authorList>
            <person name="Shen C."/>
            <person name="Yang Y."/>
            <person name="Tian G."/>
        </authorList>
    </citation>
    <scope>NUCLEOTIDE SEQUENCE [LARGE SCALE GENOMIC DNA]</scope>
    <source>
        <strain evidence="10 15">GBGD28</strain>
    </source>
</reference>
<dbReference type="EMBL" id="DABGZR010000017">
    <property type="protein sequence ID" value="HAJ0997130.1"/>
    <property type="molecule type" value="Genomic_DNA"/>
</dbReference>
<dbReference type="InterPro" id="IPR006842">
    <property type="entry name" value="Transposase_31"/>
</dbReference>
<dbReference type="Proteomes" id="UP001285616">
    <property type="component" value="Unassembled WGS sequence"/>
</dbReference>
<evidence type="ECO:0000313" key="13">
    <source>
        <dbReference type="EMBL" id="WLM95886.1"/>
    </source>
</evidence>
<proteinExistence type="inferred from homology"/>
<dbReference type="Proteomes" id="UP000271008">
    <property type="component" value="Unassembled WGS sequence"/>
</dbReference>
<dbReference type="EMBL" id="JAAJRI010000016">
    <property type="protein sequence ID" value="NGE90128.1"/>
    <property type="molecule type" value="Genomic_DNA"/>
</dbReference>
<dbReference type="Proteomes" id="UP000472856">
    <property type="component" value="Unassembled WGS sequence"/>
</dbReference>
<dbReference type="GO" id="GO:1990238">
    <property type="term" value="F:double-stranded DNA endonuclease activity"/>
    <property type="evidence" value="ECO:0007669"/>
    <property type="project" value="TreeGrafter"/>
</dbReference>
<dbReference type="EMBL" id="AASATZ010000014">
    <property type="protein sequence ID" value="EFA4418671.1"/>
    <property type="molecule type" value="Genomic_DNA"/>
</dbReference>
<dbReference type="EMBL" id="DABCJL010000014">
    <property type="protein sequence ID" value="HAH7771027.1"/>
    <property type="molecule type" value="Genomic_DNA"/>
</dbReference>
<dbReference type="OMA" id="EQMSGQQ"/>
<evidence type="ECO:0000313" key="10">
    <source>
        <dbReference type="EMBL" id="RRD74630.1"/>
    </source>
</evidence>
<dbReference type="GO" id="GO:0006310">
    <property type="term" value="P:DNA recombination"/>
    <property type="evidence" value="ECO:0007669"/>
    <property type="project" value="TreeGrafter"/>
</dbReference>
<evidence type="ECO:0000259" key="2">
    <source>
        <dbReference type="Pfam" id="PF04754"/>
    </source>
</evidence>
<dbReference type="Pfam" id="PF04754">
    <property type="entry name" value="Transposase_31"/>
    <property type="match status" value="1"/>
</dbReference>
<evidence type="ECO:0000313" key="17">
    <source>
        <dbReference type="Proteomes" id="UP000472856"/>
    </source>
</evidence>
<dbReference type="EMBL" id="SCJN01000625">
    <property type="protein sequence ID" value="RXC96312.1"/>
    <property type="molecule type" value="Genomic_DNA"/>
</dbReference>
<dbReference type="InterPro" id="IPR051699">
    <property type="entry name" value="Rpn/YhgA-like_nuclease"/>
</dbReference>
<reference evidence="3 19" key="5">
    <citation type="submission" date="2019-03" db="EMBL/GenBank/DDBJ databases">
        <authorList>
            <consortium name="GenomeTrakr network: Whole genome sequencing for foodborne pathogen traceback"/>
        </authorList>
    </citation>
    <scope>NUCLEOTIDE SEQUENCE [LARGE SCALE GENOMIC DNA]</scope>
    <source>
        <strain evidence="3 19">PSU-1190</strain>
    </source>
</reference>
<reference evidence="13" key="9">
    <citation type="journal article" date="2023" name="Microorganisms">
        <title>Comparative Genomic Analysis of ST131 Subclade C2 of ESBL-Producing E. coli Isolates from Patients with Recurrent and Sporadic Urinary Tract Infections.</title>
        <authorList>
            <person name="Jaen-Luchoro D."/>
            <person name="Kahnamouei A."/>
            <person name="Yazdanshenas S."/>
            <person name="Lindblom A."/>
            <person name="Samuelsson E."/>
            <person name="Ahren C."/>
            <person name="Karami N."/>
        </authorList>
    </citation>
    <scope>NUCLEOTIDE SEQUENCE</scope>
    <source>
        <strain evidence="13">S7</strain>
    </source>
</reference>
<organism evidence="11 16">
    <name type="scientific">Escherichia coli</name>
    <dbReference type="NCBI Taxonomy" id="562"/>
    <lineage>
        <taxon>Bacteria</taxon>
        <taxon>Pseudomonadati</taxon>
        <taxon>Pseudomonadota</taxon>
        <taxon>Gammaproteobacteria</taxon>
        <taxon>Enterobacterales</taxon>
        <taxon>Enterobacteriaceae</taxon>
        <taxon>Escherichia</taxon>
    </lineage>
</organism>
<dbReference type="PANTHER" id="PTHR34611:SF2">
    <property type="entry name" value="INACTIVE RECOMBINATION-PROMOTING NUCLEASE-LIKE PROTEIN RPNE-RELATED"/>
    <property type="match status" value="1"/>
</dbReference>
<accession>A0A066T7C1</accession>
<evidence type="ECO:0000313" key="8">
    <source>
        <dbReference type="EMBL" id="NGE90128.1"/>
    </source>
</evidence>
<evidence type="ECO:0000313" key="9">
    <source>
        <dbReference type="EMBL" id="QMP46044.1"/>
    </source>
</evidence>
<sequence>MTEATTPHDAIFKAFLSRPETARDFIEIHLPPSLVKLCNLDTLHLESSSFVEENLRQYYNDVLYSVETTKGCGYIYVLIEHQSSPDENMAFRMLRYAIATMQRHLEAGHDYLPLVIPILFYQGKRSPYPWSTNWLDGFPDPDIARDLYFHAFPLVDITLIPDDEIMQHRSMAAFTLVQKHIRQRDMTTLLDKLSRLMILGQMSGQQIRMLINYMALVGEAQDVRTLVHGLAQRVPQQGEELMTLAEELRRDALLNVAKAMLQRGFDLQLIMEMTGLSQEDLYQLQS</sequence>
<evidence type="ECO:0000313" key="4">
    <source>
        <dbReference type="EMBL" id="EMJ5256189.1"/>
    </source>
</evidence>
<evidence type="ECO:0000313" key="15">
    <source>
        <dbReference type="Proteomes" id="UP000271008"/>
    </source>
</evidence>
<evidence type="ECO:0000256" key="1">
    <source>
        <dbReference type="ARBA" id="ARBA00009787"/>
    </source>
</evidence>
<evidence type="ECO:0000313" key="19">
    <source>
        <dbReference type="Proteomes" id="UP000591371"/>
    </source>
</evidence>
<evidence type="ECO:0000313" key="11">
    <source>
        <dbReference type="EMBL" id="RXC96312.1"/>
    </source>
</evidence>
<reference evidence="9 18" key="8">
    <citation type="submission" date="2020-06" db="EMBL/GenBank/DDBJ databases">
        <title>REHAB project genomes.</title>
        <authorList>
            <person name="Shaw L.P."/>
        </authorList>
    </citation>
    <scope>NUCLEOTIDE SEQUENCE [LARGE SCALE GENOMIC DNA]</scope>
    <source>
        <strain evidence="9 18">RHB07-C04</strain>
    </source>
</reference>
<dbReference type="EMBL" id="RQTU01000014">
    <property type="protein sequence ID" value="RRD74630.1"/>
    <property type="molecule type" value="Genomic_DNA"/>
</dbReference>
<dbReference type="EMBL" id="ABONVU020000021">
    <property type="protein sequence ID" value="EMJ5256189.1"/>
    <property type="molecule type" value="Genomic_DNA"/>
</dbReference>
<evidence type="ECO:0000313" key="7">
    <source>
        <dbReference type="EMBL" id="HAJ0997130.1"/>
    </source>
</evidence>
<evidence type="ECO:0000313" key="14">
    <source>
        <dbReference type="Proteomes" id="UP000255153"/>
    </source>
</evidence>
<reference evidence="5" key="1">
    <citation type="journal article" date="2018" name="Genome Biol.">
        <title>SKESA: strategic k-mer extension for scrupulous assemblies.</title>
        <authorList>
            <person name="Souvorov A."/>
            <person name="Agarwala R."/>
            <person name="Lipman D.J."/>
        </authorList>
    </citation>
    <scope>NUCLEOTIDE SEQUENCE [LARGE SCALE GENOMIC DNA]</scope>
    <source>
        <strain evidence="6">C0382</strain>
        <strain evidence="7">EC00605</strain>
        <strain evidence="5">EC00763</strain>
    </source>
</reference>
<dbReference type="NCBIfam" id="TIGR01784">
    <property type="entry name" value="T_den_put_tspse"/>
    <property type="match status" value="1"/>
</dbReference>
<dbReference type="EMBL" id="CP107128">
    <property type="protein sequence ID" value="WLM95886.1"/>
    <property type="molecule type" value="Genomic_DNA"/>
</dbReference>
<dbReference type="EMBL" id="CP057975">
    <property type="protein sequence ID" value="QMP46044.1"/>
    <property type="molecule type" value="Genomic_DNA"/>
</dbReference>
<reference evidence="7" key="6">
    <citation type="submission" date="2019-09" db="EMBL/GenBank/DDBJ databases">
        <authorList>
            <consortium name="NCBI Pathogen Detection Project"/>
        </authorList>
    </citation>
    <scope>NUCLEOTIDE SEQUENCE</scope>
    <source>
        <strain evidence="6">C0382</strain>
        <strain evidence="7">EC00605</strain>
        <strain evidence="5">EC00763</strain>
    </source>
</reference>
<dbReference type="PANTHER" id="PTHR34611">
    <property type="match status" value="1"/>
</dbReference>
<protein>
    <submittedName>
        <fullName evidence="11 12">Transposase</fullName>
    </submittedName>
</protein>
<evidence type="ECO:0000313" key="6">
    <source>
        <dbReference type="EMBL" id="HAH7771027.1"/>
    </source>
</evidence>
<dbReference type="Proteomes" id="UP000514715">
    <property type="component" value="Chromosome"/>
</dbReference>
<evidence type="ECO:0000313" key="5">
    <source>
        <dbReference type="EMBL" id="HAH4525444.1"/>
    </source>
</evidence>
<feature type="domain" description="Transposase (putative) YhgA-like" evidence="2">
    <location>
        <begin position="6"/>
        <end position="206"/>
    </location>
</feature>
<dbReference type="Proteomes" id="UP000288730">
    <property type="component" value="Unassembled WGS sequence"/>
</dbReference>
<dbReference type="Proteomes" id="UP000843571">
    <property type="component" value="Unassembled WGS sequence"/>
</dbReference>
<reference evidence="12 14" key="2">
    <citation type="submission" date="2018-06" db="EMBL/GenBank/DDBJ databases">
        <authorList>
            <consortium name="Pathogen Informatics"/>
            <person name="Doyle S."/>
        </authorList>
    </citation>
    <scope>NUCLEOTIDE SEQUENCE [LARGE SCALE GENOMIC DNA]</scope>
    <source>
        <strain evidence="12 14">NCTC8603</strain>
    </source>
</reference>
<dbReference type="InterPro" id="IPR010106">
    <property type="entry name" value="RpnA"/>
</dbReference>
<gene>
    <name evidence="3" type="ORF">D3G36_12435</name>
    <name evidence="10" type="ORF">EIA08_15655</name>
    <name evidence="11" type="ORF">EPS76_29180</name>
    <name evidence="8" type="ORF">G5603_18360</name>
    <name evidence="5" type="ORF">GRC73_15715</name>
    <name evidence="6" type="ORF">HIE29_004540</name>
    <name evidence="7" type="ORF">HL601_16190</name>
    <name evidence="9" type="ORF">HVW04_14785</name>
    <name evidence="12" type="ORF">NCTC8603_03881</name>
    <name evidence="13" type="ORF">OGM49_25390</name>
    <name evidence="4" type="ORF">R8O40_004507</name>
</gene>
<reference evidence="8 17" key="7">
    <citation type="submission" date="2020-02" db="EMBL/GenBank/DDBJ databases">
        <title>WGS of Carbapenem-Resistant Enterobacteriaceae.</title>
        <authorList>
            <person name="Tokajian S."/>
            <person name="El Chaar M."/>
            <person name="El Khoury M."/>
        </authorList>
    </citation>
    <scope>NUCLEOTIDE SEQUENCE [LARGE SCALE GENOMIC DNA]</scope>
    <source>
        <strain evidence="8 17">ECM_75</strain>
    </source>
</reference>
<evidence type="ECO:0000313" key="3">
    <source>
        <dbReference type="EMBL" id="EFA4418671.1"/>
    </source>
</evidence>
<dbReference type="EMBL" id="DABBJX010000017">
    <property type="protein sequence ID" value="HAH4525444.1"/>
    <property type="molecule type" value="Genomic_DNA"/>
</dbReference>
<reference evidence="4" key="10">
    <citation type="submission" date="2024-02" db="EMBL/GenBank/DDBJ databases">
        <authorList>
            <consortium name="Clinical and Environmental Microbiology Branch: Whole genome sequencing antimicrobial resistance pathogens in the healthcare setting"/>
        </authorList>
    </citation>
    <scope>NUCLEOTIDE SEQUENCE</scope>
    <source>
        <strain evidence="4">1924188</strain>
    </source>
</reference>
<dbReference type="RefSeq" id="WP_000133649.1">
    <property type="nucleotide sequence ID" value="NZ_AP018784.2"/>
</dbReference>
<evidence type="ECO:0000313" key="12">
    <source>
        <dbReference type="EMBL" id="STK92455.1"/>
    </source>
</evidence>
<dbReference type="AlphaFoldDB" id="A0A066T7C1"/>
<dbReference type="Proteomes" id="UP001180189">
    <property type="component" value="Chromosome"/>
</dbReference>
<dbReference type="Proteomes" id="UP000255153">
    <property type="component" value="Unassembled WGS sequence"/>
</dbReference>
<reference evidence="11 16" key="4">
    <citation type="submission" date="2019-01" db="EMBL/GenBank/DDBJ databases">
        <title>Genomic analysis of febrile catheter-associated UTI E. coli isolates.</title>
        <authorList>
            <person name="Potter R."/>
            <person name="Zou Z."/>
            <person name="Henderson J."/>
            <person name="Dantas G."/>
        </authorList>
    </citation>
    <scope>NUCLEOTIDE SEQUENCE [LARGE SCALE GENOMIC DNA]</scope>
    <source>
        <strain evidence="11 16">29_CAASB</strain>
    </source>
</reference>
<dbReference type="EMBL" id="UGEE01000003">
    <property type="protein sequence ID" value="STK92455.1"/>
    <property type="molecule type" value="Genomic_DNA"/>
</dbReference>
<comment type="similarity">
    <text evidence="1">Belongs to the Rpn/YhgA-like nuclease family.</text>
</comment>
<evidence type="ECO:0000313" key="18">
    <source>
        <dbReference type="Proteomes" id="UP000514715"/>
    </source>
</evidence>